<sequence length="705" mass="77948">MASGQSVFKGALGWDDWIWRVAIGCVALLILLLLVCCCVCMQRAKRKGHEEALAAVQAHQRLTQERERAEQEHQQRYQQAQQANGSANSYQPPAYGYSKQVTAVPLAPPPNRKNLEPQVAANGYRENPSQLHNQQFAKPYPPLPAQQEAGQTPDQGRQHQAPPKWYNASHAQSRSPLSHGYEANAPRLSSSSFGYESNYPDSMRYDDPYPTGGGADGVPFMSVTSPSASKSLKANRKNGVRLGAPNSEQEQIPAPVVVPRYTRAPPSPSEARASAGSGASGETLQARIDALRSADRNDMESYASGSARRGLMMGSVLSPNSSAMPASPFSSPSDSLASARSYETFDPEAFESAKSTELGAVLTHGSSRSIGSDFSHGKFEDAESFGPGERNFKRQNNGTSTTPNRPTRGDNVSFNSRGSTIMAEEWAYEEASDEEKLQIAQRFLLASPPGQIHEVLRDVAKLVPARVLPDAALHAYNVKNCVPVDVPDADYKILICEEGEVDAAHYVDPIGNRVLGFDHIKQQIVPDDVAEIPEDRVTDFEKERQEVQKALQSYLQFEYMHGGTAGVYIVGTKLVVNLCTERINLRNFWGGRWKSRWEVDLTANPSKVEGNMQLHVHYFENGNLQLQNSKDIEEEITVQRPGGLGDAILRVMKEAEDDLQTNLEDMYINMSEETFKEMRRVMPVTQTKMEWSLHAHRTAKDLGRK</sequence>
<dbReference type="PANTHER" id="PTHR10653">
    <property type="entry name" value="F-ACTIN-CAPPING PROTEIN SUBUNIT ALPHA"/>
    <property type="match status" value="1"/>
</dbReference>
<dbReference type="FunFam" id="3.90.1150.210:FF:000003">
    <property type="entry name" value="F-actin-capping protein subunit alpha"/>
    <property type="match status" value="1"/>
</dbReference>
<dbReference type="EMBL" id="JAENGY010000759">
    <property type="protein sequence ID" value="KAG6957060.1"/>
    <property type="molecule type" value="Genomic_DNA"/>
</dbReference>
<feature type="compositionally biased region" description="Polar residues" evidence="4">
    <location>
        <begin position="222"/>
        <end position="232"/>
    </location>
</feature>
<evidence type="ECO:0000256" key="1">
    <source>
        <dbReference type="ARBA" id="ARBA00010479"/>
    </source>
</evidence>
<organism evidence="6 7">
    <name type="scientific">Phytophthora aleatoria</name>
    <dbReference type="NCBI Taxonomy" id="2496075"/>
    <lineage>
        <taxon>Eukaryota</taxon>
        <taxon>Sar</taxon>
        <taxon>Stramenopiles</taxon>
        <taxon>Oomycota</taxon>
        <taxon>Peronosporomycetes</taxon>
        <taxon>Peronosporales</taxon>
        <taxon>Peronosporaceae</taxon>
        <taxon>Phytophthora</taxon>
    </lineage>
</organism>
<dbReference type="GO" id="GO:0051015">
    <property type="term" value="F:actin filament binding"/>
    <property type="evidence" value="ECO:0007669"/>
    <property type="project" value="TreeGrafter"/>
</dbReference>
<feature type="region of interest" description="Disordered" evidence="4">
    <location>
        <begin position="216"/>
        <end position="283"/>
    </location>
</feature>
<feature type="region of interest" description="Disordered" evidence="4">
    <location>
        <begin position="134"/>
        <end position="194"/>
    </location>
</feature>
<dbReference type="Proteomes" id="UP000709295">
    <property type="component" value="Unassembled WGS sequence"/>
</dbReference>
<reference evidence="6" key="1">
    <citation type="submission" date="2021-01" db="EMBL/GenBank/DDBJ databases">
        <title>Phytophthora aleatoria, a newly-described species from Pinus radiata is distinct from Phytophthora cactorum isolates based on comparative genomics.</title>
        <authorList>
            <person name="Mcdougal R."/>
            <person name="Panda P."/>
            <person name="Williams N."/>
            <person name="Studholme D.J."/>
        </authorList>
    </citation>
    <scope>NUCLEOTIDE SEQUENCE</scope>
    <source>
        <strain evidence="6">NZFS 4037</strain>
    </source>
</reference>
<protein>
    <recommendedName>
        <fullName evidence="8">F-actin-capping protein subunit alpha</fullName>
    </recommendedName>
</protein>
<feature type="region of interest" description="Disordered" evidence="4">
    <location>
        <begin position="313"/>
        <end position="337"/>
    </location>
</feature>
<feature type="compositionally biased region" description="Polar residues" evidence="4">
    <location>
        <begin position="394"/>
        <end position="416"/>
    </location>
</feature>
<dbReference type="GO" id="GO:0030863">
    <property type="term" value="C:cortical cytoskeleton"/>
    <property type="evidence" value="ECO:0007669"/>
    <property type="project" value="TreeGrafter"/>
</dbReference>
<evidence type="ECO:0000313" key="6">
    <source>
        <dbReference type="EMBL" id="KAG6957060.1"/>
    </source>
</evidence>
<feature type="region of interest" description="Disordered" evidence="4">
    <location>
        <begin position="367"/>
        <end position="416"/>
    </location>
</feature>
<dbReference type="FunFam" id="3.30.1140.60:FF:000005">
    <property type="entry name" value="F-actin-capping protein subunit alpha"/>
    <property type="match status" value="1"/>
</dbReference>
<evidence type="ECO:0000313" key="7">
    <source>
        <dbReference type="Proteomes" id="UP000709295"/>
    </source>
</evidence>
<dbReference type="Pfam" id="PF01267">
    <property type="entry name" value="F-actin_cap_A"/>
    <property type="match status" value="1"/>
</dbReference>
<keyword evidence="7" id="KW-1185">Reference proteome</keyword>
<evidence type="ECO:0000256" key="4">
    <source>
        <dbReference type="SAM" id="MobiDB-lite"/>
    </source>
</evidence>
<evidence type="ECO:0000256" key="3">
    <source>
        <dbReference type="ARBA" id="ARBA00023203"/>
    </source>
</evidence>
<feature type="compositionally biased region" description="Low complexity" evidence="4">
    <location>
        <begin position="76"/>
        <end position="91"/>
    </location>
</feature>
<keyword evidence="5" id="KW-0472">Membrane</keyword>
<feature type="compositionally biased region" description="Low complexity" evidence="4">
    <location>
        <begin position="318"/>
        <end position="337"/>
    </location>
</feature>
<keyword evidence="2" id="KW-0117">Actin capping</keyword>
<proteinExistence type="inferred from homology"/>
<evidence type="ECO:0000256" key="2">
    <source>
        <dbReference type="ARBA" id="ARBA00022467"/>
    </source>
</evidence>
<feature type="compositionally biased region" description="Low complexity" evidence="4">
    <location>
        <begin position="269"/>
        <end position="282"/>
    </location>
</feature>
<evidence type="ECO:0008006" key="8">
    <source>
        <dbReference type="Google" id="ProtNLM"/>
    </source>
</evidence>
<keyword evidence="3" id="KW-0009">Actin-binding</keyword>
<dbReference type="PANTHER" id="PTHR10653:SF0">
    <property type="entry name" value="F-ACTIN-CAPPING PROTEIN SUBUNIT ALPHA"/>
    <property type="match status" value="1"/>
</dbReference>
<comment type="caution">
    <text evidence="6">The sequence shown here is derived from an EMBL/GenBank/DDBJ whole genome shotgun (WGS) entry which is preliminary data.</text>
</comment>
<keyword evidence="5" id="KW-0812">Transmembrane</keyword>
<dbReference type="GO" id="GO:0030036">
    <property type="term" value="P:actin cytoskeleton organization"/>
    <property type="evidence" value="ECO:0007669"/>
    <property type="project" value="TreeGrafter"/>
</dbReference>
<comment type="similarity">
    <text evidence="1">Belongs to the F-actin-capping protein alpha subunit family.</text>
</comment>
<keyword evidence="5" id="KW-1133">Transmembrane helix</keyword>
<accession>A0A8J5INA3</accession>
<gene>
    <name evidence="6" type="ORF">JG688_00011148</name>
</gene>
<evidence type="ECO:0000256" key="5">
    <source>
        <dbReference type="SAM" id="Phobius"/>
    </source>
</evidence>
<feature type="region of interest" description="Disordered" evidence="4">
    <location>
        <begin position="64"/>
        <end position="94"/>
    </location>
</feature>
<dbReference type="AlphaFoldDB" id="A0A8J5INA3"/>
<feature type="transmembrane region" description="Helical" evidence="5">
    <location>
        <begin position="17"/>
        <end position="41"/>
    </location>
</feature>
<feature type="compositionally biased region" description="Basic and acidic residues" evidence="4">
    <location>
        <begin position="64"/>
        <end position="75"/>
    </location>
</feature>
<dbReference type="GO" id="GO:0008290">
    <property type="term" value="C:F-actin capping protein complex"/>
    <property type="evidence" value="ECO:0007669"/>
    <property type="project" value="InterPro"/>
</dbReference>
<dbReference type="GO" id="GO:0051016">
    <property type="term" value="P:barbed-end actin filament capping"/>
    <property type="evidence" value="ECO:0007669"/>
    <property type="project" value="InterPro"/>
</dbReference>
<dbReference type="InterPro" id="IPR002189">
    <property type="entry name" value="CapZ_alpha"/>
</dbReference>
<name>A0A8J5INA3_9STRA</name>